<keyword evidence="3" id="KW-0597">Phosphoprotein</keyword>
<dbReference type="PANTHER" id="PTHR10252:SF103">
    <property type="entry name" value="DR1-ASSOCIATED COREPRESSOR-LIKE"/>
    <property type="match status" value="1"/>
</dbReference>
<dbReference type="InterPro" id="IPR009072">
    <property type="entry name" value="Histone-fold"/>
</dbReference>
<evidence type="ECO:0000259" key="14">
    <source>
        <dbReference type="Pfam" id="PF00808"/>
    </source>
</evidence>
<comment type="subunit">
    <text evidence="9">Heterodimer with DR1. Binds BTAF1.</text>
</comment>
<dbReference type="RefSeq" id="XP_003200419.2">
    <property type="nucleotide sequence ID" value="XM_003200371.6"/>
</dbReference>
<evidence type="ECO:0000256" key="7">
    <source>
        <dbReference type="ARBA" id="ARBA00023242"/>
    </source>
</evidence>
<feature type="region of interest" description="Disordered" evidence="13">
    <location>
        <begin position="89"/>
        <end position="133"/>
    </location>
</feature>
<dbReference type="GO" id="GO:0000122">
    <property type="term" value="P:negative regulation of transcription by RNA polymerase II"/>
    <property type="evidence" value="ECO:0007669"/>
    <property type="project" value="UniProtKB-ARBA"/>
</dbReference>
<evidence type="ECO:0000256" key="2">
    <source>
        <dbReference type="ARBA" id="ARBA00022491"/>
    </source>
</evidence>
<reference evidence="17" key="3">
    <citation type="submission" date="2025-04" db="UniProtKB">
        <authorList>
            <consortium name="RefSeq"/>
        </authorList>
    </citation>
    <scope>IDENTIFICATION</scope>
    <source>
        <strain evidence="17">Tuebingen</strain>
    </source>
</reference>
<dbReference type="KEGG" id="dre:100535468"/>
<dbReference type="GO" id="GO:0046982">
    <property type="term" value="F:protein heterodimerization activity"/>
    <property type="evidence" value="ECO:0007669"/>
    <property type="project" value="InterPro"/>
</dbReference>
<dbReference type="PANTHER" id="PTHR10252">
    <property type="entry name" value="HISTONE-LIKE TRANSCRIPTION FACTOR CCAAT-RELATED"/>
    <property type="match status" value="1"/>
</dbReference>
<reference evidence="15 16" key="1">
    <citation type="journal article" date="2013" name="Nature">
        <title>The zebrafish reference genome sequence and its relationship to the human genome.</title>
        <authorList>
            <consortium name="Genome Reference Consortium Zebrafish"/>
            <person name="Howe K."/>
            <person name="Clark M.D."/>
            <person name="Torroja C.F."/>
            <person name="Torrance J."/>
            <person name="Berthelot C."/>
            <person name="Muffato M."/>
            <person name="Collins J.E."/>
            <person name="Humphray S."/>
            <person name="McLaren K."/>
            <person name="Matthews L."/>
            <person name="McLaren S."/>
            <person name="Sealy I."/>
            <person name="Caccamo M."/>
            <person name="Churcher C."/>
            <person name="Scott C."/>
            <person name="Barrett J.C."/>
            <person name="Koch R."/>
            <person name="Rauch G.J."/>
            <person name="White S."/>
            <person name="Chow W."/>
            <person name="Kilian B."/>
            <person name="Quintais L.T."/>
            <person name="Guerra-Assuncao J.A."/>
            <person name="Zhou Y."/>
            <person name="Gu Y."/>
            <person name="Yen J."/>
            <person name="Vogel J.H."/>
            <person name="Eyre T."/>
            <person name="Redmond S."/>
            <person name="Banerjee R."/>
            <person name="Chi J."/>
            <person name="Fu B."/>
            <person name="Langley E."/>
            <person name="Maguire S.F."/>
            <person name="Laird G.K."/>
            <person name="Lloyd D."/>
            <person name="Kenyon E."/>
            <person name="Donaldson S."/>
            <person name="Sehra H."/>
            <person name="Almeida-King J."/>
            <person name="Loveland J."/>
            <person name="Trevanion S."/>
            <person name="Jones M."/>
            <person name="Quail M."/>
            <person name="Willey D."/>
            <person name="Hunt A."/>
            <person name="Burton J."/>
            <person name="Sims S."/>
            <person name="McLay K."/>
            <person name="Plumb B."/>
            <person name="Davis J."/>
            <person name="Clee C."/>
            <person name="Oliver K."/>
            <person name="Clark R."/>
            <person name="Riddle C."/>
            <person name="Elliot D."/>
            <person name="Eliott D."/>
            <person name="Threadgold G."/>
            <person name="Harden G."/>
            <person name="Ware D."/>
            <person name="Begum S."/>
            <person name="Mortimore B."/>
            <person name="Mortimer B."/>
            <person name="Kerry G."/>
            <person name="Heath P."/>
            <person name="Phillimore B."/>
            <person name="Tracey A."/>
            <person name="Corby N."/>
            <person name="Dunn M."/>
            <person name="Johnson C."/>
            <person name="Wood J."/>
            <person name="Clark S."/>
            <person name="Pelan S."/>
            <person name="Griffiths G."/>
            <person name="Smith M."/>
            <person name="Glithero R."/>
            <person name="Howden P."/>
            <person name="Barker N."/>
            <person name="Lloyd C."/>
            <person name="Stevens C."/>
            <person name="Harley J."/>
            <person name="Holt K."/>
            <person name="Panagiotidis G."/>
            <person name="Lovell J."/>
            <person name="Beasley H."/>
            <person name="Henderson C."/>
            <person name="Gordon D."/>
            <person name="Auger K."/>
            <person name="Wright D."/>
            <person name="Collins J."/>
            <person name="Raisen C."/>
            <person name="Dyer L."/>
            <person name="Leung K."/>
            <person name="Robertson L."/>
            <person name="Ambridge K."/>
            <person name="Leongamornlert D."/>
            <person name="McGuire S."/>
            <person name="Gilderthorp R."/>
            <person name="Griffiths C."/>
            <person name="Manthravadi D."/>
            <person name="Nichol S."/>
            <person name="Barker G."/>
            <person name="Whitehead S."/>
            <person name="Kay M."/>
            <person name="Brown J."/>
            <person name="Murnane C."/>
            <person name="Gray E."/>
            <person name="Humphries M."/>
            <person name="Sycamore N."/>
            <person name="Barker D."/>
            <person name="Saunders D."/>
            <person name="Wallis J."/>
            <person name="Babbage A."/>
            <person name="Hammond S."/>
            <person name="Mashreghi-Mohammadi M."/>
            <person name="Barr L."/>
            <person name="Martin S."/>
            <person name="Wray P."/>
            <person name="Ellington A."/>
            <person name="Matthews N."/>
            <person name="Ellwood M."/>
            <person name="Woodmansey R."/>
            <person name="Clark G."/>
            <person name="Cooper J."/>
            <person name="Cooper J."/>
            <person name="Tromans A."/>
            <person name="Grafham D."/>
            <person name="Skuce C."/>
            <person name="Pandian R."/>
            <person name="Andrews R."/>
            <person name="Harrison E."/>
            <person name="Kimberley A."/>
            <person name="Garnett J."/>
            <person name="Fosker N."/>
            <person name="Hall R."/>
            <person name="Garner P."/>
            <person name="Kelly D."/>
            <person name="Bird C."/>
            <person name="Palmer S."/>
            <person name="Gehring I."/>
            <person name="Berger A."/>
            <person name="Dooley C.M."/>
            <person name="Ersan-Urun Z."/>
            <person name="Eser C."/>
            <person name="Geiger H."/>
            <person name="Geisler M."/>
            <person name="Karotki L."/>
            <person name="Kirn A."/>
            <person name="Konantz J."/>
            <person name="Konantz M."/>
            <person name="Oberlander M."/>
            <person name="Rudolph-Geiger S."/>
            <person name="Teucke M."/>
            <person name="Lanz C."/>
            <person name="Raddatz G."/>
            <person name="Osoegawa K."/>
            <person name="Zhu B."/>
            <person name="Rapp A."/>
            <person name="Widaa S."/>
            <person name="Langford C."/>
            <person name="Yang F."/>
            <person name="Schuster S.C."/>
            <person name="Carter N.P."/>
            <person name="Harrow J."/>
            <person name="Ning Z."/>
            <person name="Herrero J."/>
            <person name="Searle S.M."/>
            <person name="Enright A."/>
            <person name="Geisler R."/>
            <person name="Plasterk R.H."/>
            <person name="Lee C."/>
            <person name="Westerfield M."/>
            <person name="de Jong P.J."/>
            <person name="Zon L.I."/>
            <person name="Postlethwait J.H."/>
            <person name="Nusslein-Volhard C."/>
            <person name="Hubbard T.J."/>
            <person name="Roest Crollius H."/>
            <person name="Rogers J."/>
            <person name="Stemple D.L."/>
        </authorList>
    </citation>
    <scope>NUCLEOTIDE SEQUENCE [LARGE SCALE GENOMIC DNA]</scope>
    <source>
        <strain evidence="15">Tuebingen</strain>
    </source>
</reference>
<evidence type="ECO:0000256" key="4">
    <source>
        <dbReference type="ARBA" id="ARBA00023015"/>
    </source>
</evidence>
<keyword evidence="5" id="KW-0238">DNA-binding</keyword>
<dbReference type="Gene3D" id="1.10.20.10">
    <property type="entry name" value="Histone, subunit A"/>
    <property type="match status" value="1"/>
</dbReference>
<dbReference type="Bgee" id="ENSDARG00000101112">
    <property type="expression patterns" value="Expressed in pharyngeal gill and 18 other cell types or tissues"/>
</dbReference>
<dbReference type="SUPFAM" id="SSF47113">
    <property type="entry name" value="Histone-fold"/>
    <property type="match status" value="1"/>
</dbReference>
<dbReference type="GO" id="GO:0017054">
    <property type="term" value="C:negative cofactor 2 complex"/>
    <property type="evidence" value="ECO:0000318"/>
    <property type="project" value="GO_Central"/>
</dbReference>
<reference evidence="15" key="2">
    <citation type="submission" date="2015-06" db="UniProtKB">
        <authorList>
            <consortium name="Ensembl"/>
        </authorList>
    </citation>
    <scope>IDENTIFICATION</scope>
    <source>
        <strain evidence="15">Tuebingen</strain>
    </source>
</reference>
<keyword evidence="2" id="KW-0678">Repressor</keyword>
<accession>A0A8M1RFI4</accession>
<dbReference type="Pfam" id="PF00808">
    <property type="entry name" value="CBFD_NFYB_HMF"/>
    <property type="match status" value="1"/>
</dbReference>
<dbReference type="InterPro" id="IPR003958">
    <property type="entry name" value="CBFA_NFYB_domain"/>
</dbReference>
<evidence type="ECO:0000256" key="5">
    <source>
        <dbReference type="ARBA" id="ARBA00023125"/>
    </source>
</evidence>
<dbReference type="GeneTree" id="ENSGT00390000012424"/>
<dbReference type="GO" id="GO:0006366">
    <property type="term" value="P:transcription by RNA polymerase II"/>
    <property type="evidence" value="ECO:0000318"/>
    <property type="project" value="GO_Central"/>
</dbReference>
<feature type="domain" description="Transcription factor CBF/NF-Y/archaeal histone" evidence="14">
    <location>
        <begin position="11"/>
        <end position="74"/>
    </location>
</feature>
<dbReference type="FunFam" id="1.10.20.10:FF:000032">
    <property type="entry name" value="dr1-associated corepressor isoform X1"/>
    <property type="match status" value="1"/>
</dbReference>
<dbReference type="GO" id="GO:0005634">
    <property type="term" value="C:nucleus"/>
    <property type="evidence" value="ECO:0000318"/>
    <property type="project" value="GO_Central"/>
</dbReference>
<dbReference type="STRING" id="7955.ENSDARP00000138562"/>
<keyword evidence="4" id="KW-0805">Transcription regulation</keyword>
<comment type="subcellular location">
    <subcellularLocation>
        <location evidence="1">Nucleus</location>
    </subcellularLocation>
</comment>
<evidence type="ECO:0000256" key="10">
    <source>
        <dbReference type="ARBA" id="ARBA00072760"/>
    </source>
</evidence>
<evidence type="ECO:0000256" key="11">
    <source>
        <dbReference type="ARBA" id="ARBA00077179"/>
    </source>
</evidence>
<evidence type="ECO:0000256" key="12">
    <source>
        <dbReference type="ARBA" id="ARBA00078501"/>
    </source>
</evidence>
<dbReference type="CDD" id="cd22906">
    <property type="entry name" value="HFD_DRAP1"/>
    <property type="match status" value="1"/>
</dbReference>
<dbReference type="GO" id="GO:0016251">
    <property type="term" value="F:RNA polymerase II general transcription initiation factor activity"/>
    <property type="evidence" value="ECO:0000318"/>
    <property type="project" value="GO_Central"/>
</dbReference>
<dbReference type="Proteomes" id="UP000000437">
    <property type="component" value="Chromosome 17"/>
</dbReference>
<evidence type="ECO:0000256" key="6">
    <source>
        <dbReference type="ARBA" id="ARBA00023163"/>
    </source>
</evidence>
<dbReference type="AlphaFoldDB" id="A0A0G2L1F4"/>
<comment type="similarity">
    <text evidence="8">Belongs to the NC2 alpha/DRAP1 family.</text>
</comment>
<protein>
    <recommendedName>
        <fullName evidence="10">Dr1-associated corepressor</fullName>
    </recommendedName>
    <alternativeName>
        <fullName evidence="11">Dr1-associated protein 1</fullName>
    </alternativeName>
    <alternativeName>
        <fullName evidence="12">Negative cofactor 2-alpha</fullName>
    </alternativeName>
</protein>
<organism evidence="15">
    <name type="scientific">Danio rerio</name>
    <name type="common">Zebrafish</name>
    <name type="synonym">Brachydanio rerio</name>
    <dbReference type="NCBI Taxonomy" id="7955"/>
    <lineage>
        <taxon>Eukaryota</taxon>
        <taxon>Metazoa</taxon>
        <taxon>Chordata</taxon>
        <taxon>Craniata</taxon>
        <taxon>Vertebrata</taxon>
        <taxon>Euteleostomi</taxon>
        <taxon>Actinopterygii</taxon>
        <taxon>Neopterygii</taxon>
        <taxon>Teleostei</taxon>
        <taxon>Ostariophysi</taxon>
        <taxon>Cypriniformes</taxon>
        <taxon>Danionidae</taxon>
        <taxon>Danioninae</taxon>
        <taxon>Danio</taxon>
    </lineage>
</organism>
<dbReference type="SMR" id="A0A0G2L1F4"/>
<accession>A0A0G2L1F4</accession>
<keyword evidence="16" id="KW-1185">Reference proteome</keyword>
<name>A0A0G2L1F4_DANRE</name>
<evidence type="ECO:0000256" key="3">
    <source>
        <dbReference type="ARBA" id="ARBA00022553"/>
    </source>
</evidence>
<dbReference type="OMA" id="FICLETH"/>
<keyword evidence="7" id="KW-0539">Nucleus</keyword>
<dbReference type="OrthoDB" id="653904at2759"/>
<dbReference type="GO" id="GO:0001046">
    <property type="term" value="F:core promoter sequence-specific DNA binding"/>
    <property type="evidence" value="ECO:0000318"/>
    <property type="project" value="GO_Central"/>
</dbReference>
<dbReference type="Ensembl" id="ENSDART00000164097.2">
    <property type="protein sequence ID" value="ENSDARP00000138562.1"/>
    <property type="gene ID" value="ENSDARG00000101112.2"/>
</dbReference>
<dbReference type="GeneID" id="100535468"/>
<proteinExistence type="inferred from homology"/>
<evidence type="ECO:0000313" key="16">
    <source>
        <dbReference type="Proteomes" id="UP000000437"/>
    </source>
</evidence>
<dbReference type="InterPro" id="IPR050568">
    <property type="entry name" value="Transcr_DNA_Rep_Reg"/>
</dbReference>
<sequence length="157" mass="17861">MPGQKRKFNVRFPPGRVKKIMQKDTEVGRIATAVPVIISKALEIFLKSLLTMTCKITQSRNSRVMSINHMKQCINSEKLFDFLKDVADQTSTSSTSETCKTKGKWQSHSRRRWQNVSIKARSPEREETPQKTASDLVINTDSSSESELFICLETHSP</sequence>
<evidence type="ECO:0000256" key="9">
    <source>
        <dbReference type="ARBA" id="ARBA00066085"/>
    </source>
</evidence>
<evidence type="ECO:0000313" key="17">
    <source>
        <dbReference type="RefSeq" id="XP_003200419.2"/>
    </source>
</evidence>
<evidence type="ECO:0000256" key="8">
    <source>
        <dbReference type="ARBA" id="ARBA00061393"/>
    </source>
</evidence>
<evidence type="ECO:0000256" key="1">
    <source>
        <dbReference type="ARBA" id="ARBA00004123"/>
    </source>
</evidence>
<dbReference type="EMBL" id="FO704777">
    <property type="status" value="NOT_ANNOTATED_CDS"/>
    <property type="molecule type" value="Genomic_DNA"/>
</dbReference>
<gene>
    <name evidence="15 17" type="primary">LOC100535468</name>
</gene>
<feature type="compositionally biased region" description="Basic residues" evidence="13">
    <location>
        <begin position="101"/>
        <end position="113"/>
    </location>
</feature>
<evidence type="ECO:0000313" key="15">
    <source>
        <dbReference type="Ensembl" id="ENSDARP00000138562"/>
    </source>
</evidence>
<evidence type="ECO:0000256" key="13">
    <source>
        <dbReference type="SAM" id="MobiDB-lite"/>
    </source>
</evidence>
<keyword evidence="6" id="KW-0804">Transcription</keyword>